<dbReference type="RefSeq" id="WP_199024959.1">
    <property type="nucleotide sequence ID" value="NZ_JAELVR010000007.1"/>
</dbReference>
<dbReference type="InterPro" id="IPR036264">
    <property type="entry name" value="Bact_exopeptidase_dim_dom"/>
</dbReference>
<dbReference type="SUPFAM" id="SSF55031">
    <property type="entry name" value="Bacterial exopeptidase dimerisation domain"/>
    <property type="match status" value="1"/>
</dbReference>
<dbReference type="Pfam" id="PF01546">
    <property type="entry name" value="Peptidase_M20"/>
    <property type="match status" value="1"/>
</dbReference>
<dbReference type="Gene3D" id="3.40.630.10">
    <property type="entry name" value="Zn peptidases"/>
    <property type="match status" value="1"/>
</dbReference>
<evidence type="ECO:0000313" key="6">
    <source>
        <dbReference type="Proteomes" id="UP000619079"/>
    </source>
</evidence>
<protein>
    <submittedName>
        <fullName evidence="5">Acetylornithine deacetylase</fullName>
        <ecNumber evidence="5">3.5.1.16</ecNumber>
    </submittedName>
</protein>
<evidence type="ECO:0000313" key="5">
    <source>
        <dbReference type="EMBL" id="MBJ6372078.1"/>
    </source>
</evidence>
<dbReference type="Pfam" id="PF07687">
    <property type="entry name" value="M20_dimer"/>
    <property type="match status" value="1"/>
</dbReference>
<gene>
    <name evidence="5" type="primary">argE</name>
    <name evidence="5" type="ORF">JF290_11125</name>
</gene>
<proteinExistence type="predicted"/>
<dbReference type="PANTHER" id="PTHR43808">
    <property type="entry name" value="ACETYLORNITHINE DEACETYLASE"/>
    <property type="match status" value="1"/>
</dbReference>
<dbReference type="NCBIfam" id="TIGR01892">
    <property type="entry name" value="AcOrn-deacetyl"/>
    <property type="match status" value="1"/>
</dbReference>
<dbReference type="EC" id="3.5.1.16" evidence="5"/>
<dbReference type="InterPro" id="IPR050072">
    <property type="entry name" value="Peptidase_M20A"/>
</dbReference>
<dbReference type="Gene3D" id="3.30.70.360">
    <property type="match status" value="1"/>
</dbReference>
<evidence type="ECO:0000256" key="1">
    <source>
        <dbReference type="ARBA" id="ARBA00022723"/>
    </source>
</evidence>
<dbReference type="InterPro" id="IPR002933">
    <property type="entry name" value="Peptidase_M20"/>
</dbReference>
<name>A0A8J7IKW6_9RHOB</name>
<dbReference type="NCBIfam" id="NF005710">
    <property type="entry name" value="PRK07522.1"/>
    <property type="match status" value="1"/>
</dbReference>
<feature type="domain" description="Peptidase M20 dimerisation" evidence="4">
    <location>
        <begin position="175"/>
        <end position="285"/>
    </location>
</feature>
<accession>A0A8J7IKW6</accession>
<reference evidence="5" key="1">
    <citation type="submission" date="2020-12" db="EMBL/GenBank/DDBJ databases">
        <title>Sedimentitalea sp. nov., isolated from sand in Incheon.</title>
        <authorList>
            <person name="Kim W."/>
        </authorList>
    </citation>
    <scope>NUCLEOTIDE SEQUENCE</scope>
    <source>
        <strain evidence="5">CAU 1593</strain>
    </source>
</reference>
<dbReference type="GO" id="GO:0006526">
    <property type="term" value="P:L-arginine biosynthetic process"/>
    <property type="evidence" value="ECO:0007669"/>
    <property type="project" value="InterPro"/>
</dbReference>
<evidence type="ECO:0000259" key="4">
    <source>
        <dbReference type="Pfam" id="PF07687"/>
    </source>
</evidence>
<dbReference type="Proteomes" id="UP000619079">
    <property type="component" value="Unassembled WGS sequence"/>
</dbReference>
<dbReference type="EMBL" id="JAELVR010000007">
    <property type="protein sequence ID" value="MBJ6372078.1"/>
    <property type="molecule type" value="Genomic_DNA"/>
</dbReference>
<dbReference type="InterPro" id="IPR011650">
    <property type="entry name" value="Peptidase_M20_dimer"/>
</dbReference>
<dbReference type="GO" id="GO:0046872">
    <property type="term" value="F:metal ion binding"/>
    <property type="evidence" value="ECO:0007669"/>
    <property type="project" value="UniProtKB-KW"/>
</dbReference>
<keyword evidence="1" id="KW-0479">Metal-binding</keyword>
<dbReference type="AlphaFoldDB" id="A0A8J7IKW6"/>
<evidence type="ECO:0000256" key="2">
    <source>
        <dbReference type="ARBA" id="ARBA00022801"/>
    </source>
</evidence>
<dbReference type="InterPro" id="IPR010169">
    <property type="entry name" value="AcOrn-deacetyl"/>
</dbReference>
<dbReference type="PANTHER" id="PTHR43808:SF31">
    <property type="entry name" value="N-ACETYL-L-CITRULLINE DEACETYLASE"/>
    <property type="match status" value="1"/>
</dbReference>
<keyword evidence="6" id="KW-1185">Reference proteome</keyword>
<dbReference type="SUPFAM" id="SSF53187">
    <property type="entry name" value="Zn-dependent exopeptidases"/>
    <property type="match status" value="1"/>
</dbReference>
<organism evidence="5 6">
    <name type="scientific">Sedimentitalea arenosa</name>
    <dbReference type="NCBI Taxonomy" id="2798803"/>
    <lineage>
        <taxon>Bacteria</taxon>
        <taxon>Pseudomonadati</taxon>
        <taxon>Pseudomonadota</taxon>
        <taxon>Alphaproteobacteria</taxon>
        <taxon>Rhodobacterales</taxon>
        <taxon>Paracoccaceae</taxon>
        <taxon>Sedimentitalea</taxon>
    </lineage>
</organism>
<keyword evidence="2 5" id="KW-0378">Hydrolase</keyword>
<dbReference type="CDD" id="cd03894">
    <property type="entry name" value="M20_ArgE"/>
    <property type="match status" value="1"/>
</dbReference>
<dbReference type="GO" id="GO:0008777">
    <property type="term" value="F:acetylornithine deacetylase activity"/>
    <property type="evidence" value="ECO:0007669"/>
    <property type="project" value="UniProtKB-EC"/>
</dbReference>
<comment type="caution">
    <text evidence="5">The sequence shown here is derived from an EMBL/GenBank/DDBJ whole genome shotgun (WGS) entry which is preliminary data.</text>
</comment>
<sequence length="392" mass="42033">MTARLDETVDLLARLIGYPTVSADSNIAMIGELGYRLEDSGARVTLFESPDGTKANLFATLGPDAPGGIVLSGHTDVVPVADQDWSSDPFMLYEEDGRLHGRGACDMKGFIAAATIMAQEFGARDLRRPVHFCFTYDEEVGCLGARNLVPELQRRGVRPSMAIIGEPTDMRVIEGHKGCCEYTVRFSGLEGHGSAPERGVNAVEYAARYVSELLSLRGELMLRAPGNSRFEPPWTTLNVGRIQGGVAHNVIAGKAEVDWEMRPVQDGDSDFVKARLDRLVSQELLPMMQAIHPDSDIVTEVVGEVAGLEVMPENAARNLVGALLGSNAADVVPFGTEAGLFQKMGMSVVVCGPGSIDQAHKPDEFVSLSQMSTCLDMLAGLARSPALLAQSG</sequence>
<keyword evidence="3" id="KW-0170">Cobalt</keyword>
<evidence type="ECO:0000256" key="3">
    <source>
        <dbReference type="ARBA" id="ARBA00023285"/>
    </source>
</evidence>